<dbReference type="InterPro" id="IPR029787">
    <property type="entry name" value="Nucleotide_cyclase"/>
</dbReference>
<accession>A0A369BTR2</accession>
<evidence type="ECO:0000313" key="4">
    <source>
        <dbReference type="Proteomes" id="UP000253090"/>
    </source>
</evidence>
<keyword evidence="1" id="KW-0472">Membrane</keyword>
<feature type="transmembrane region" description="Helical" evidence="1">
    <location>
        <begin position="12"/>
        <end position="32"/>
    </location>
</feature>
<dbReference type="InterPro" id="IPR043128">
    <property type="entry name" value="Rev_trsase/Diguanyl_cyclase"/>
</dbReference>
<evidence type="ECO:0000256" key="1">
    <source>
        <dbReference type="SAM" id="Phobius"/>
    </source>
</evidence>
<dbReference type="EMBL" id="QPJW01000001">
    <property type="protein sequence ID" value="RCX23004.1"/>
    <property type="molecule type" value="Genomic_DNA"/>
</dbReference>
<comment type="caution">
    <text evidence="3">The sequence shown here is derived from an EMBL/GenBank/DDBJ whole genome shotgun (WGS) entry which is preliminary data.</text>
</comment>
<keyword evidence="1" id="KW-0812">Transmembrane</keyword>
<feature type="transmembrane region" description="Helical" evidence="1">
    <location>
        <begin position="63"/>
        <end position="80"/>
    </location>
</feature>
<organism evidence="3 4">
    <name type="scientific">Fontibacillus phaseoli</name>
    <dbReference type="NCBI Taxonomy" id="1416533"/>
    <lineage>
        <taxon>Bacteria</taxon>
        <taxon>Bacillati</taxon>
        <taxon>Bacillota</taxon>
        <taxon>Bacilli</taxon>
        <taxon>Bacillales</taxon>
        <taxon>Paenibacillaceae</taxon>
        <taxon>Fontibacillus</taxon>
    </lineage>
</organism>
<feature type="transmembrane region" description="Helical" evidence="1">
    <location>
        <begin position="38"/>
        <end position="58"/>
    </location>
</feature>
<evidence type="ECO:0000259" key="2">
    <source>
        <dbReference type="Pfam" id="PF00990"/>
    </source>
</evidence>
<dbReference type="InterPro" id="IPR000160">
    <property type="entry name" value="GGDEF_dom"/>
</dbReference>
<dbReference type="RefSeq" id="WP_245954443.1">
    <property type="nucleotide sequence ID" value="NZ_QPJW01000001.1"/>
</dbReference>
<dbReference type="AlphaFoldDB" id="A0A369BTR2"/>
<dbReference type="Pfam" id="PF00990">
    <property type="entry name" value="GGDEF"/>
    <property type="match status" value="1"/>
</dbReference>
<name>A0A369BTR2_9BACL</name>
<keyword evidence="1" id="KW-1133">Transmembrane helix</keyword>
<keyword evidence="4" id="KW-1185">Reference proteome</keyword>
<protein>
    <submittedName>
        <fullName evidence="3">GGDEF domain-containing protein</fullName>
    </submittedName>
</protein>
<proteinExistence type="predicted"/>
<dbReference type="Gene3D" id="3.30.70.270">
    <property type="match status" value="1"/>
</dbReference>
<dbReference type="SUPFAM" id="SSF55073">
    <property type="entry name" value="Nucleotide cyclase"/>
    <property type="match status" value="1"/>
</dbReference>
<gene>
    <name evidence="3" type="ORF">DFP94_101595</name>
</gene>
<reference evidence="3 4" key="1">
    <citation type="submission" date="2018-07" db="EMBL/GenBank/DDBJ databases">
        <title>Genomic Encyclopedia of Type Strains, Phase III (KMG-III): the genomes of soil and plant-associated and newly described type strains.</title>
        <authorList>
            <person name="Whitman W."/>
        </authorList>
    </citation>
    <scope>NUCLEOTIDE SEQUENCE [LARGE SCALE GENOMIC DNA]</scope>
    <source>
        <strain evidence="3 4">CECT 8333</strain>
    </source>
</reference>
<dbReference type="Proteomes" id="UP000253090">
    <property type="component" value="Unassembled WGS sequence"/>
</dbReference>
<evidence type="ECO:0000313" key="3">
    <source>
        <dbReference type="EMBL" id="RCX23004.1"/>
    </source>
</evidence>
<feature type="transmembrane region" description="Helical" evidence="1">
    <location>
        <begin position="92"/>
        <end position="111"/>
    </location>
</feature>
<sequence length="291" mass="33133">MDHKKKLRSIDIGFLSLMAILLLEQLAVYSNLFMDQHFSVWEMIASVGALAAVAAGLLLPVGYSVVLVFIFLVTYLVWLTTHGRSDLLEVSWLLFIPANVMVASFLNNGLIRTKNMMVRLKDLNDKNPTIDLDTGLGNKEAFADMLSKQTNLAKRYPEQYDFSLAIFKIEFLPLVLESLGPERYSRFLLEISTTIQQQIRLEDSKFSIDMGRFIILCPLTDRSFFPVVTERVKNAMMNLKFEDKKGQPLKLVVRSATLGFQLERADFFLQTDDVINALERGTETDLIAEYI</sequence>
<feature type="domain" description="GGDEF" evidence="2">
    <location>
        <begin position="131"/>
        <end position="243"/>
    </location>
</feature>